<dbReference type="NCBIfam" id="TIGR00756">
    <property type="entry name" value="PPR"/>
    <property type="match status" value="3"/>
</dbReference>
<dbReference type="PROSITE" id="PS51375">
    <property type="entry name" value="PPR"/>
    <property type="match status" value="4"/>
</dbReference>
<feature type="repeat" description="PPR" evidence="2">
    <location>
        <begin position="224"/>
        <end position="258"/>
    </location>
</feature>
<accession>A0A2P2IR31</accession>
<dbReference type="GO" id="GO:0003723">
    <property type="term" value="F:RNA binding"/>
    <property type="evidence" value="ECO:0007669"/>
    <property type="project" value="InterPro"/>
</dbReference>
<dbReference type="InterPro" id="IPR011990">
    <property type="entry name" value="TPR-like_helical_dom_sf"/>
</dbReference>
<dbReference type="InterPro" id="IPR002885">
    <property type="entry name" value="PPR_rpt"/>
</dbReference>
<sequence>MYGKCGCVEMAKEVFKMIPSKSVVAWNSMIAVYGSINDSRECIALFERMNVEGTKPTPTTLSSILMACARSAQLQHGTFIHGYIIRNKIDVDSFVNGTLIDLYFKCGRINLAENIFQLIPKADVVCWNVLISGYVTVGCYQRALDIYDDMIVAALKPNAATFASILSACSQLAALEKGKQIHNMMMEVGLGNNEVVMGALLDMYSKCGAIDEALSVFYKLPERDLVSWTSMINAYGLHGQALEALKLFSQMQQLHIRPDRVTFLAVLSACSHAGLADEGYNYFTEMMTGYGIEPTIEHYSCLIDLLGRAGRLSEAYKIIQGTQEFRQDINLLSTLLSACHLHKDFKLGEKIAKLLIKKDRFCLSTYITLSNMYASAKKWDEVGRVRLKMKKLRMKKNHGCSWIEIDKKIQSFFSEDRSNPEAGMVSRCLKMLTSHMEMDDMPPCQQSKRGLLEETIVFN</sequence>
<dbReference type="FunFam" id="1.25.40.10:FF:000436">
    <property type="entry name" value="Pentatricopeptide repeat-containing protein At5g39350 family"/>
    <property type="match status" value="1"/>
</dbReference>
<dbReference type="EMBL" id="GGEC01003167">
    <property type="protein sequence ID" value="MBW83650.1"/>
    <property type="molecule type" value="Transcribed_RNA"/>
</dbReference>
<dbReference type="PANTHER" id="PTHR47926">
    <property type="entry name" value="PENTATRICOPEPTIDE REPEAT-CONTAINING PROTEIN"/>
    <property type="match status" value="1"/>
</dbReference>
<protein>
    <recommendedName>
        <fullName evidence="4">Pentatricopeptide repeat-containing protein</fullName>
    </recommendedName>
</protein>
<dbReference type="Pfam" id="PF13041">
    <property type="entry name" value="PPR_2"/>
    <property type="match status" value="3"/>
</dbReference>
<keyword evidence="1" id="KW-0677">Repeat</keyword>
<dbReference type="Pfam" id="PF01535">
    <property type="entry name" value="PPR"/>
    <property type="match status" value="3"/>
</dbReference>
<organism evidence="3">
    <name type="scientific">Rhizophora mucronata</name>
    <name type="common">Asiatic mangrove</name>
    <dbReference type="NCBI Taxonomy" id="61149"/>
    <lineage>
        <taxon>Eukaryota</taxon>
        <taxon>Viridiplantae</taxon>
        <taxon>Streptophyta</taxon>
        <taxon>Embryophyta</taxon>
        <taxon>Tracheophyta</taxon>
        <taxon>Spermatophyta</taxon>
        <taxon>Magnoliopsida</taxon>
        <taxon>eudicotyledons</taxon>
        <taxon>Gunneridae</taxon>
        <taxon>Pentapetalae</taxon>
        <taxon>rosids</taxon>
        <taxon>fabids</taxon>
        <taxon>Malpighiales</taxon>
        <taxon>Rhizophoraceae</taxon>
        <taxon>Rhizophora</taxon>
    </lineage>
</organism>
<evidence type="ECO:0000256" key="1">
    <source>
        <dbReference type="ARBA" id="ARBA00022737"/>
    </source>
</evidence>
<evidence type="ECO:0008006" key="4">
    <source>
        <dbReference type="Google" id="ProtNLM"/>
    </source>
</evidence>
<feature type="repeat" description="PPR" evidence="2">
    <location>
        <begin position="123"/>
        <end position="157"/>
    </location>
</feature>
<proteinExistence type="predicted"/>
<dbReference type="Pfam" id="PF20431">
    <property type="entry name" value="E_motif"/>
    <property type="match status" value="1"/>
</dbReference>
<dbReference type="InterPro" id="IPR046960">
    <property type="entry name" value="PPR_At4g14850-like_plant"/>
</dbReference>
<feature type="repeat" description="PPR" evidence="2">
    <location>
        <begin position="259"/>
        <end position="294"/>
    </location>
</feature>
<reference evidence="3" key="1">
    <citation type="submission" date="2018-02" db="EMBL/GenBank/DDBJ databases">
        <title>Rhizophora mucronata_Transcriptome.</title>
        <authorList>
            <person name="Meera S.P."/>
            <person name="Sreeshan A."/>
            <person name="Augustine A."/>
        </authorList>
    </citation>
    <scope>NUCLEOTIDE SEQUENCE</scope>
    <source>
        <tissue evidence="3">Leaf</tissue>
    </source>
</reference>
<dbReference type="GO" id="GO:0009451">
    <property type="term" value="P:RNA modification"/>
    <property type="evidence" value="ECO:0007669"/>
    <property type="project" value="InterPro"/>
</dbReference>
<dbReference type="FunFam" id="1.25.40.10:FF:000158">
    <property type="entry name" value="pentatricopeptide repeat-containing protein At2g33680"/>
    <property type="match status" value="1"/>
</dbReference>
<feature type="repeat" description="PPR" evidence="2">
    <location>
        <begin position="22"/>
        <end position="56"/>
    </location>
</feature>
<dbReference type="GO" id="GO:0099402">
    <property type="term" value="P:plant organ development"/>
    <property type="evidence" value="ECO:0007669"/>
    <property type="project" value="UniProtKB-ARBA"/>
</dbReference>
<evidence type="ECO:0000313" key="3">
    <source>
        <dbReference type="EMBL" id="MBW83650.1"/>
    </source>
</evidence>
<dbReference type="AlphaFoldDB" id="A0A2P2IR31"/>
<dbReference type="PANTHER" id="PTHR47926:SF452">
    <property type="entry name" value="PENTATRICOPEPTIDE REPEAT-CONTAINING PROTEIN"/>
    <property type="match status" value="1"/>
</dbReference>
<dbReference type="InterPro" id="IPR046848">
    <property type="entry name" value="E_motif"/>
</dbReference>
<evidence type="ECO:0000256" key="2">
    <source>
        <dbReference type="PROSITE-ProRule" id="PRU00708"/>
    </source>
</evidence>
<dbReference type="Gene3D" id="1.25.40.10">
    <property type="entry name" value="Tetratricopeptide repeat domain"/>
    <property type="match status" value="4"/>
</dbReference>
<name>A0A2P2IR31_RHIMU</name>